<evidence type="ECO:0000259" key="1">
    <source>
        <dbReference type="PROSITE" id="PS50181"/>
    </source>
</evidence>
<reference evidence="2" key="1">
    <citation type="submission" date="2022-11" db="EMBL/GenBank/DDBJ databases">
        <authorList>
            <person name="Scott C."/>
            <person name="Bruce N."/>
        </authorList>
    </citation>
    <scope>NUCLEOTIDE SEQUENCE</scope>
</reference>
<protein>
    <recommendedName>
        <fullName evidence="1">F-box domain-containing protein</fullName>
    </recommendedName>
</protein>
<dbReference type="PROSITE" id="PS50181">
    <property type="entry name" value="FBOX"/>
    <property type="match status" value="1"/>
</dbReference>
<evidence type="ECO:0000313" key="2">
    <source>
        <dbReference type="EMBL" id="CAI4215835.1"/>
    </source>
</evidence>
<dbReference type="SUPFAM" id="SSF52047">
    <property type="entry name" value="RNI-like"/>
    <property type="match status" value="1"/>
</dbReference>
<accession>A0A9P1H4K4</accession>
<feature type="domain" description="F-box" evidence="1">
    <location>
        <begin position="261"/>
        <end position="310"/>
    </location>
</feature>
<dbReference type="EMBL" id="CALLCH030000013">
    <property type="protein sequence ID" value="CAI4215835.1"/>
    <property type="molecule type" value="Genomic_DNA"/>
</dbReference>
<dbReference type="InterPro" id="IPR001810">
    <property type="entry name" value="F-box_dom"/>
</dbReference>
<dbReference type="CDD" id="cd09917">
    <property type="entry name" value="F-box_SF"/>
    <property type="match status" value="1"/>
</dbReference>
<comment type="caution">
    <text evidence="2">The sequence shown here is derived from an EMBL/GenBank/DDBJ whole genome shotgun (WGS) entry which is preliminary data.</text>
</comment>
<gene>
    <name evidence="2" type="ORF">PPNO1_LOCUS5511</name>
</gene>
<name>A0A9P1H4K4_9PEZI</name>
<dbReference type="SUPFAM" id="SSF81383">
    <property type="entry name" value="F-box domain"/>
    <property type="match status" value="1"/>
</dbReference>
<organism evidence="2 3">
    <name type="scientific">Parascedosporium putredinis</name>
    <dbReference type="NCBI Taxonomy" id="1442378"/>
    <lineage>
        <taxon>Eukaryota</taxon>
        <taxon>Fungi</taxon>
        <taxon>Dikarya</taxon>
        <taxon>Ascomycota</taxon>
        <taxon>Pezizomycotina</taxon>
        <taxon>Sordariomycetes</taxon>
        <taxon>Hypocreomycetidae</taxon>
        <taxon>Microascales</taxon>
        <taxon>Microascaceae</taxon>
        <taxon>Parascedosporium</taxon>
    </lineage>
</organism>
<sequence length="719" mass="82181">MSDEQTYKCKLMKLKTVEDFPDWYADLQSWCNSWGILPYFDLPPMWGESVEISPKPVRPKPPKPITVRPETEFDHFENEMDVLEYEESLKKYDRFQQKKIAINKAVMASAPKGFYNTLRGRRSIGSKVRYLRQSLQVDHPGTRREIDRRWLRLSCQDLREVDIKEWQDELVTCHHLLKSFGSTLLVGEKPILDVLELISDFDLHRGICAQIYYESLRDKKYSCESDFSYLPESDIKGSFGASRQSLCVRVGILADGTEEMKPNLASLPTEIVHLLTEALDPEDLRQLRLVCRQLSRKAAGKPYLALFRRQTTNLSPASLSSLEALRRHDAFSPGNRFAQLIDDVVIPEDHQALLIRSSQFYRLAMSAMAKIQATPTPVTLKIFENSLGASLPSYDITVGLDRLKKAGLERACSSIRSMALSFSTRVDHGWKGWTTAYGPTIGKRNARFSVSESDEEQQGEEEETEQDRVLLDRAIEESKGSEIRGRYAENLPQVLSPDNYPGVAGLVACMPHLGTLDLHMYQTIQYESYSGTCRIPSYNRVFRALVRQNVVLPELTHLILRGVCILPGVLPAFVARQPWLRRLELHNVLLVNTGHGGQWPDEAKAIVRQAPRLKTLFLSNLACIGWSYRPNIRTVPQNLIPNNDRVMRREWIDRGWGSPCMKDGHAVLTTREFSEKELEEDSGCLDFVQRWIALGDKCEVRNDFLRSIHQARVIYGTVY</sequence>
<proteinExistence type="predicted"/>
<dbReference type="OrthoDB" id="3886018at2759"/>
<keyword evidence="3" id="KW-1185">Reference proteome</keyword>
<dbReference type="AlphaFoldDB" id="A0A9P1H4K4"/>
<dbReference type="InterPro" id="IPR036047">
    <property type="entry name" value="F-box-like_dom_sf"/>
</dbReference>
<evidence type="ECO:0000313" key="3">
    <source>
        <dbReference type="Proteomes" id="UP000838763"/>
    </source>
</evidence>
<dbReference type="Proteomes" id="UP000838763">
    <property type="component" value="Unassembled WGS sequence"/>
</dbReference>